<evidence type="ECO:0000256" key="6">
    <source>
        <dbReference type="ARBA" id="ARBA00023186"/>
    </source>
</evidence>
<dbReference type="KEGG" id="kaf:KAFR_0A08610"/>
<evidence type="ECO:0008006" key="9">
    <source>
        <dbReference type="Google" id="ProtNLM"/>
    </source>
</evidence>
<dbReference type="InParanoid" id="H2APJ5"/>
<keyword evidence="2" id="KW-0999">Mitochondrion inner membrane</keyword>
<accession>H2APJ5</accession>
<evidence type="ECO:0000256" key="3">
    <source>
        <dbReference type="ARBA" id="ARBA00023010"/>
    </source>
</evidence>
<organism evidence="7 8">
    <name type="scientific">Kazachstania africana (strain ATCC 22294 / BCRC 22015 / CBS 2517 / CECT 1963 / NBRC 1671 / NRRL Y-8276)</name>
    <name type="common">Yeast</name>
    <name type="synonym">Kluyveromyces africanus</name>
    <dbReference type="NCBI Taxonomy" id="1071382"/>
    <lineage>
        <taxon>Eukaryota</taxon>
        <taxon>Fungi</taxon>
        <taxon>Dikarya</taxon>
        <taxon>Ascomycota</taxon>
        <taxon>Saccharomycotina</taxon>
        <taxon>Saccharomycetes</taxon>
        <taxon>Saccharomycetales</taxon>
        <taxon>Saccharomycetaceae</taxon>
        <taxon>Kazachstania</taxon>
    </lineage>
</organism>
<dbReference type="GO" id="GO:0001405">
    <property type="term" value="C:PAM complex, Tim23 associated import motor"/>
    <property type="evidence" value="ECO:0007669"/>
    <property type="project" value="EnsemblFungi"/>
</dbReference>
<dbReference type="HOGENOM" id="CLU_017633_13_4_1"/>
<dbReference type="PANTHER" id="PTHR12763">
    <property type="match status" value="1"/>
</dbReference>
<evidence type="ECO:0000313" key="7">
    <source>
        <dbReference type="EMBL" id="CCF56295.1"/>
    </source>
</evidence>
<reference evidence="7 8" key="1">
    <citation type="journal article" date="2011" name="Proc. Natl. Acad. Sci. U.S.A.">
        <title>Evolutionary erosion of yeast sex chromosomes by mating-type switching accidents.</title>
        <authorList>
            <person name="Gordon J.L."/>
            <person name="Armisen D."/>
            <person name="Proux-Wera E."/>
            <person name="Oheigeartaigh S.S."/>
            <person name="Byrne K.P."/>
            <person name="Wolfe K.H."/>
        </authorList>
    </citation>
    <scope>NUCLEOTIDE SEQUENCE [LARGE SCALE GENOMIC DNA]</scope>
    <source>
        <strain evidence="8">ATCC 22294 / BCRC 22015 / CBS 2517 / CECT 1963 / NBRC 1671 / NRRL Y-8276</strain>
    </source>
</reference>
<sequence>MVLPLVIGVGVTVVAISVRAGAQAWSVYKTLTPIAIARLNNIKIRDDSYFHKDLRFLSSRIDLKSKTALEQYEGGFHEKMNESEALLILNISPHEIKMLNESLLKRKHRQALVNNHPDKGGSPYVAAKVNEARDLIRKSVLIRRE</sequence>
<dbReference type="AlphaFoldDB" id="H2APJ5"/>
<dbReference type="PANTHER" id="PTHR12763:SF29">
    <property type="entry name" value="MITOCHONDRIAL DNAJ HOMOLOG 2"/>
    <property type="match status" value="1"/>
</dbReference>
<keyword evidence="3" id="KW-0813">Transport</keyword>
<comment type="subcellular location">
    <subcellularLocation>
        <location evidence="1">Mitochondrion inner membrane</location>
    </subcellularLocation>
</comment>
<dbReference type="FunCoup" id="H2APJ5">
    <property type="interactions" value="99"/>
</dbReference>
<dbReference type="FunFam" id="1.10.287.110:FF:000001">
    <property type="entry name" value="Import inner membrane translocase subunit tim14"/>
    <property type="match status" value="1"/>
</dbReference>
<dbReference type="GO" id="GO:0001671">
    <property type="term" value="F:ATPase activator activity"/>
    <property type="evidence" value="ECO:0007669"/>
    <property type="project" value="EnsemblFungi"/>
</dbReference>
<keyword evidence="3" id="KW-0811">Translocation</keyword>
<proteinExistence type="predicted"/>
<dbReference type="SUPFAM" id="SSF46565">
    <property type="entry name" value="Chaperone J-domain"/>
    <property type="match status" value="1"/>
</dbReference>
<evidence type="ECO:0000256" key="4">
    <source>
        <dbReference type="ARBA" id="ARBA00023128"/>
    </source>
</evidence>
<keyword evidence="6" id="KW-0143">Chaperone</keyword>
<dbReference type="Gene3D" id="1.10.287.110">
    <property type="entry name" value="DnaJ domain"/>
    <property type="match status" value="1"/>
</dbReference>
<evidence type="ECO:0000256" key="5">
    <source>
        <dbReference type="ARBA" id="ARBA00023136"/>
    </source>
</evidence>
<dbReference type="GO" id="GO:0030150">
    <property type="term" value="P:protein import into mitochondrial matrix"/>
    <property type="evidence" value="ECO:0007669"/>
    <property type="project" value="EnsemblFungi"/>
</dbReference>
<gene>
    <name evidence="7" type="primary">KAFR0A08610</name>
    <name evidence="7" type="ORF">KAFR_0A08610</name>
</gene>
<dbReference type="EMBL" id="HE650821">
    <property type="protein sequence ID" value="CCF56295.1"/>
    <property type="molecule type" value="Genomic_DNA"/>
</dbReference>
<protein>
    <recommendedName>
        <fullName evidence="9">J domain-containing protein</fullName>
    </recommendedName>
</protein>
<dbReference type="Proteomes" id="UP000005220">
    <property type="component" value="Chromosome 1"/>
</dbReference>
<dbReference type="RefSeq" id="XP_003955430.1">
    <property type="nucleotide sequence ID" value="XM_003955381.1"/>
</dbReference>
<dbReference type="OrthoDB" id="240298at2759"/>
<keyword evidence="5" id="KW-0472">Membrane</keyword>
<evidence type="ECO:0000256" key="1">
    <source>
        <dbReference type="ARBA" id="ARBA00004273"/>
    </source>
</evidence>
<keyword evidence="8" id="KW-1185">Reference proteome</keyword>
<dbReference type="InterPro" id="IPR036869">
    <property type="entry name" value="J_dom_sf"/>
</dbReference>
<dbReference type="STRING" id="1071382.H2APJ5"/>
<keyword evidence="3" id="KW-0653">Protein transport</keyword>
<keyword evidence="4" id="KW-0496">Mitochondrion</keyword>
<name>H2APJ5_KAZAF</name>
<evidence type="ECO:0000313" key="8">
    <source>
        <dbReference type="Proteomes" id="UP000005220"/>
    </source>
</evidence>
<dbReference type="GeneID" id="13886373"/>
<evidence type="ECO:0000256" key="2">
    <source>
        <dbReference type="ARBA" id="ARBA00022792"/>
    </source>
</evidence>
<dbReference type="eggNOG" id="KOG0723">
    <property type="taxonomic scope" value="Eukaryota"/>
</dbReference>